<protein>
    <submittedName>
        <fullName evidence="1">Uncharacterized protein</fullName>
    </submittedName>
</protein>
<dbReference type="RefSeq" id="WP_079588736.1">
    <property type="nucleotide sequence ID" value="NZ_FUYN01000001.1"/>
</dbReference>
<dbReference type="AlphaFoldDB" id="A0A1T5A6P5"/>
<dbReference type="EMBL" id="FUYN01000001">
    <property type="protein sequence ID" value="SKB30343.1"/>
    <property type="molecule type" value="Genomic_DNA"/>
</dbReference>
<reference evidence="2" key="1">
    <citation type="submission" date="2017-02" db="EMBL/GenBank/DDBJ databases">
        <authorList>
            <person name="Varghese N."/>
            <person name="Submissions S."/>
        </authorList>
    </citation>
    <scope>NUCLEOTIDE SEQUENCE [LARGE SCALE GENOMIC DNA]</scope>
    <source>
        <strain evidence="2">ATCC 35199</strain>
    </source>
</reference>
<dbReference type="OrthoDB" id="2865096at2"/>
<evidence type="ECO:0000313" key="2">
    <source>
        <dbReference type="Proteomes" id="UP000243406"/>
    </source>
</evidence>
<proteinExistence type="predicted"/>
<evidence type="ECO:0000313" key="1">
    <source>
        <dbReference type="EMBL" id="SKB30343.1"/>
    </source>
</evidence>
<sequence length="450" mass="52672">MTEEINNLLNSGKHISAFIECMKSRTEEDVISAKKILKEIKSYSKLSDDYKSYNIKIKSINEEKQFAYSVSRKYKNFLNQIENNVDLTNKTIGYLENTDGYLFNYFSNSGHNSVGYTLDETNWSRAVFSNFPVYKREYMKAPLPKLCIGNEFNHNIDLFIWIVNDYKAEKLFLESILADDTIAIYNFSDSVYDNQLSTHIPYGKTSVLDGLEVLKSKSLIFRVDIDKCRDNNGFMYSSKGHYFVETIKQYISNPNITYRESYLKYYYEKFTPSNRRDNYLWSFDADCFPMDHGWLYDPWRKPANPPLRLARFETRKGGNHNFGPNTEEFGEAEFKRLVSVYESLKLNGYNPDLYVDGYITGYLLVRKNDYRYVISEGQHRIAALAALGYDKIICRFDLKPWTNEVVFYNQAPKWPQVEAGIFSSKLAKLCFEHFFKDNNTNLCAFLNSKN</sequence>
<name>A0A1T5A6P5_9FIRM</name>
<gene>
    <name evidence="1" type="ORF">SAMN02745120_0792</name>
</gene>
<organism evidence="1 2">
    <name type="scientific">Acetoanaerobium noterae</name>
    <dbReference type="NCBI Taxonomy" id="745369"/>
    <lineage>
        <taxon>Bacteria</taxon>
        <taxon>Bacillati</taxon>
        <taxon>Bacillota</taxon>
        <taxon>Clostridia</taxon>
        <taxon>Peptostreptococcales</taxon>
        <taxon>Filifactoraceae</taxon>
        <taxon>Acetoanaerobium</taxon>
    </lineage>
</organism>
<dbReference type="Proteomes" id="UP000243406">
    <property type="component" value="Unassembled WGS sequence"/>
</dbReference>
<keyword evidence="2" id="KW-1185">Reference proteome</keyword>
<accession>A0A1T5A6P5</accession>